<protein>
    <recommendedName>
        <fullName evidence="4">AraC-type arabinose-binding/dimerisation domain-containing protein</fullName>
    </recommendedName>
</protein>
<name>A0ABY2I0K6_9MICO</name>
<proteinExistence type="predicted"/>
<evidence type="ECO:0000313" key="3">
    <source>
        <dbReference type="Proteomes" id="UP000298252"/>
    </source>
</evidence>
<evidence type="ECO:0000313" key="2">
    <source>
        <dbReference type="EMBL" id="TFB76012.1"/>
    </source>
</evidence>
<dbReference type="EMBL" id="SOFD01000028">
    <property type="protein sequence ID" value="TFB76012.1"/>
    <property type="molecule type" value="Genomic_DNA"/>
</dbReference>
<feature type="region of interest" description="Disordered" evidence="1">
    <location>
        <begin position="151"/>
        <end position="186"/>
    </location>
</feature>
<evidence type="ECO:0000256" key="1">
    <source>
        <dbReference type="SAM" id="MobiDB-lite"/>
    </source>
</evidence>
<organism evidence="2 3">
    <name type="scientific">Cryobacterium flavum</name>
    <dbReference type="NCBI Taxonomy" id="1424659"/>
    <lineage>
        <taxon>Bacteria</taxon>
        <taxon>Bacillati</taxon>
        <taxon>Actinomycetota</taxon>
        <taxon>Actinomycetes</taxon>
        <taxon>Micrococcales</taxon>
        <taxon>Microbacteriaceae</taxon>
        <taxon>Cryobacterium</taxon>
    </lineage>
</organism>
<dbReference type="RefSeq" id="WP_092341428.1">
    <property type="nucleotide sequence ID" value="NZ_FNIB01000009.1"/>
</dbReference>
<evidence type="ECO:0008006" key="4">
    <source>
        <dbReference type="Google" id="ProtNLM"/>
    </source>
</evidence>
<sequence length="186" mass="20651">MSQPIVVRRATFMNVTDPVACEELKLVHLVRGSYTIAHKAGQFEMLPGSLALLSADDWYIGTPHRTMETLTLYLDTDYNQDQIRWLPAAAPCLKQALALSSPALQRPQPLHQPKVTRFLHAMTDASVDDVDAALIHLMQLGTLHTLPEHMSVGSARRSRRRQMKVDGLDSTHPPALTPSQNIALLT</sequence>
<reference evidence="2 3" key="1">
    <citation type="submission" date="2019-03" db="EMBL/GenBank/DDBJ databases">
        <title>Genomics of glacier-inhabiting Cryobacterium strains.</title>
        <authorList>
            <person name="Liu Q."/>
            <person name="Xin Y.-H."/>
        </authorList>
    </citation>
    <scope>NUCLEOTIDE SEQUENCE [LARGE SCALE GENOMIC DNA]</scope>
    <source>
        <strain evidence="2 3">Hh8</strain>
    </source>
</reference>
<accession>A0ABY2I0K6</accession>
<keyword evidence="3" id="KW-1185">Reference proteome</keyword>
<comment type="caution">
    <text evidence="2">The sequence shown here is derived from an EMBL/GenBank/DDBJ whole genome shotgun (WGS) entry which is preliminary data.</text>
</comment>
<dbReference type="Proteomes" id="UP000298252">
    <property type="component" value="Unassembled WGS sequence"/>
</dbReference>
<gene>
    <name evidence="2" type="ORF">E3O21_11140</name>
</gene>
<feature type="compositionally biased region" description="Polar residues" evidence="1">
    <location>
        <begin position="177"/>
        <end position="186"/>
    </location>
</feature>